<evidence type="ECO:0000313" key="2">
    <source>
        <dbReference type="Proteomes" id="UP000262969"/>
    </source>
</evidence>
<evidence type="ECO:0000313" key="1">
    <source>
        <dbReference type="EMBL" id="HCL01723.1"/>
    </source>
</evidence>
<gene>
    <name evidence="1" type="ORF">DHW61_04795</name>
</gene>
<sequence length="757" mass="85848">MITLTFEKIYLKERNWEPCSIAVPIAKGKLRNIEGIVVAKDGIETLSQTKVTSYWEDGSIRFLFVRFLANLPGNLGTSYELYLDRTEFEESKKGSKEENSILSNEKTPNALCLTKDKVSSNYTIDTGVLTFTTKTGQGGFLKEVKCGGSVFEESQFGIPKLYVEQAGACDFKLHEFHVVEEGPVCVILEGVGEHSYKENSYKVTVQLTAYAGKPWIEVSYRLFNTSKDTLPIESLQYEIFANGKAKNELEVTRTCVATSNYRTSYLVSEEGETVAKKVDAEDLLYEANEHIAEVFYGTMFADYNTSEGGVCATIYQAQQNYPKAVEASKQGIKLCLVPENATKVIMQSGMAREQKFLLHFHSREEDLKELNNRSLIYQMPDRPQLETSVYREAGIFHDVFVDKKISKVELSLIAKADSHSRCYGMLNWGDSPDPGYTTQGRGGGLPVWTNNEYDFPHACALMYVRTGTRRFLDYLLVAGRHWMDVDVCHYSDNPLYYGGQWEHTNNHVLNSTIVCSHQWVEGLIDYYHFTGDEEAYKTAIGIGENILRLLETPMFRQKGEINARETGWAMRSLVALYKETHEERWLLKCDWIVGHFEDWEKEYGHWLSPYTDNTAIRVVFMVSIAVGSLMRYYRIRPSENIKGMIIRAVDDLIENCYMDNGLFYYKELPSLKRLGNNTIILEALTICYELTGDEKYLTYGLMTFELATNNQSAILGGSKKIVGDSVIGPGPGTKNFAQSFLPLVSYYKAATDTGILF</sequence>
<comment type="caution">
    <text evidence="1">The sequence shown here is derived from an EMBL/GenBank/DDBJ whole genome shotgun (WGS) entry which is preliminary data.</text>
</comment>
<organism evidence="1 2">
    <name type="scientific">Lachnoclostridium phytofermentans</name>
    <dbReference type="NCBI Taxonomy" id="66219"/>
    <lineage>
        <taxon>Bacteria</taxon>
        <taxon>Bacillati</taxon>
        <taxon>Bacillota</taxon>
        <taxon>Clostridia</taxon>
        <taxon>Lachnospirales</taxon>
        <taxon>Lachnospiraceae</taxon>
    </lineage>
</organism>
<dbReference type="InterPro" id="IPR008928">
    <property type="entry name" value="6-hairpin_glycosidase_sf"/>
</dbReference>
<dbReference type="GO" id="GO:0005975">
    <property type="term" value="P:carbohydrate metabolic process"/>
    <property type="evidence" value="ECO:0007669"/>
    <property type="project" value="InterPro"/>
</dbReference>
<name>A0A3D2X504_9FIRM</name>
<protein>
    <submittedName>
        <fullName evidence="1">Uncharacterized protein</fullName>
    </submittedName>
</protein>
<dbReference type="Proteomes" id="UP000262969">
    <property type="component" value="Unassembled WGS sequence"/>
</dbReference>
<accession>A0A3D2X504</accession>
<proteinExistence type="predicted"/>
<dbReference type="AlphaFoldDB" id="A0A3D2X504"/>
<dbReference type="SUPFAM" id="SSF48208">
    <property type="entry name" value="Six-hairpin glycosidases"/>
    <property type="match status" value="1"/>
</dbReference>
<dbReference type="EMBL" id="DPVV01000167">
    <property type="protein sequence ID" value="HCL01723.1"/>
    <property type="molecule type" value="Genomic_DNA"/>
</dbReference>
<reference evidence="1 2" key="1">
    <citation type="journal article" date="2018" name="Nat. Biotechnol.">
        <title>A standardized bacterial taxonomy based on genome phylogeny substantially revises the tree of life.</title>
        <authorList>
            <person name="Parks D.H."/>
            <person name="Chuvochina M."/>
            <person name="Waite D.W."/>
            <person name="Rinke C."/>
            <person name="Skarshewski A."/>
            <person name="Chaumeil P.A."/>
            <person name="Hugenholtz P."/>
        </authorList>
    </citation>
    <scope>NUCLEOTIDE SEQUENCE [LARGE SCALE GENOMIC DNA]</scope>
    <source>
        <strain evidence="1">UBA11728</strain>
    </source>
</reference>